<feature type="domain" description="MRH" evidence="9">
    <location>
        <begin position="211"/>
        <end position="350"/>
    </location>
</feature>
<dbReference type="InterPro" id="IPR009011">
    <property type="entry name" value="Man6P_isomerase_rcpt-bd_dom_sf"/>
</dbReference>
<evidence type="ECO:0000259" key="9">
    <source>
        <dbReference type="PROSITE" id="PS51914"/>
    </source>
</evidence>
<dbReference type="PANTHER" id="PTHR15414">
    <property type="entry name" value="OS-9-RELATED"/>
    <property type="match status" value="1"/>
</dbReference>
<dbReference type="InterPro" id="IPR045149">
    <property type="entry name" value="OS-9-like"/>
</dbReference>
<feature type="compositionally biased region" description="Polar residues" evidence="8">
    <location>
        <begin position="178"/>
        <end position="187"/>
    </location>
</feature>
<feature type="compositionally biased region" description="Low complexity" evidence="8">
    <location>
        <begin position="272"/>
        <end position="286"/>
    </location>
</feature>
<evidence type="ECO:0000256" key="2">
    <source>
        <dbReference type="ARBA" id="ARBA00022729"/>
    </source>
</evidence>
<dbReference type="PROSITE" id="PS51914">
    <property type="entry name" value="MRH"/>
    <property type="match status" value="2"/>
</dbReference>
<reference evidence="11" key="1">
    <citation type="submission" date="2022-11" db="UniProtKB">
        <authorList>
            <consortium name="WormBaseParasite"/>
        </authorList>
    </citation>
    <scope>IDENTIFICATION</scope>
</reference>
<feature type="compositionally biased region" description="Acidic residues" evidence="8">
    <location>
        <begin position="167"/>
        <end position="176"/>
    </location>
</feature>
<keyword evidence="4" id="KW-1015">Disulfide bond</keyword>
<dbReference type="GO" id="GO:0005788">
    <property type="term" value="C:endoplasmic reticulum lumen"/>
    <property type="evidence" value="ECO:0007669"/>
    <property type="project" value="TreeGrafter"/>
</dbReference>
<comment type="subcellular location">
    <subcellularLocation>
        <location evidence="1">Endoplasmic reticulum</location>
    </subcellularLocation>
</comment>
<organism evidence="10 11">
    <name type="scientific">Romanomermis culicivorax</name>
    <name type="common">Nematode worm</name>
    <dbReference type="NCBI Taxonomy" id="13658"/>
    <lineage>
        <taxon>Eukaryota</taxon>
        <taxon>Metazoa</taxon>
        <taxon>Ecdysozoa</taxon>
        <taxon>Nematoda</taxon>
        <taxon>Enoplea</taxon>
        <taxon>Dorylaimia</taxon>
        <taxon>Mermithida</taxon>
        <taxon>Mermithoidea</taxon>
        <taxon>Mermithidae</taxon>
        <taxon>Romanomermis</taxon>
    </lineage>
</organism>
<dbReference type="FunFam" id="2.70.130.10:FF:000001">
    <property type="entry name" value="Endoplasmic reticulum lectin 1"/>
    <property type="match status" value="1"/>
</dbReference>
<evidence type="ECO:0000256" key="8">
    <source>
        <dbReference type="SAM" id="MobiDB-lite"/>
    </source>
</evidence>
<proteinExistence type="predicted"/>
<dbReference type="InterPro" id="IPR044865">
    <property type="entry name" value="MRH_dom"/>
</dbReference>
<feature type="region of interest" description="Disordered" evidence="8">
    <location>
        <begin position="167"/>
        <end position="187"/>
    </location>
</feature>
<dbReference type="PANTHER" id="PTHR15414:SF0">
    <property type="entry name" value="ENDOPLASMIC RETICULUM LECTIN 1"/>
    <property type="match status" value="1"/>
</dbReference>
<feature type="region of interest" description="Disordered" evidence="8">
    <location>
        <begin position="267"/>
        <end position="288"/>
    </location>
</feature>
<dbReference type="WBParaSite" id="nRc.2.0.1.t29150-RA">
    <property type="protein sequence ID" value="nRc.2.0.1.t29150-RA"/>
    <property type="gene ID" value="nRc.2.0.1.g29150"/>
</dbReference>
<evidence type="ECO:0000313" key="10">
    <source>
        <dbReference type="Proteomes" id="UP000887565"/>
    </source>
</evidence>
<keyword evidence="2" id="KW-0732">Signal</keyword>
<evidence type="ECO:0000256" key="7">
    <source>
        <dbReference type="ARBA" id="ARBA00041661"/>
    </source>
</evidence>
<dbReference type="GO" id="GO:0030968">
    <property type="term" value="P:endoplasmic reticulum unfolded protein response"/>
    <property type="evidence" value="ECO:0007669"/>
    <property type="project" value="InterPro"/>
</dbReference>
<keyword evidence="10" id="KW-1185">Reference proteome</keyword>
<dbReference type="Pfam" id="PF07915">
    <property type="entry name" value="PRKCSH"/>
    <property type="match status" value="1"/>
</dbReference>
<sequence length="361" mass="41249">MDLDDRDAAIDYVSKPPRRKVDDQTLPYYAVDYHQGTTCDITGRPRRTTVYYVCDNDRQSDKGLIRSFDEVSSCEYELVVATSRLCAHPGFRQEKSKEHKIECFPAGGQQSPTTPESLILWEKEAKFRRLYGENEKSGGKNRIIIPFLPKNIDLESILEELNVETLENEQEIEEQETPNTSARPSQEIAQDKIVTKPPADQTLAKSFLAGEQCLYGGSGWWRFEYCHQKHVLQYHVDEQDGSTTAKILLGLWDLDLHSRWLSDRPHKRPFRAQDQSSSGAQDRSSSVLQVSHFYGRGDRCPETERDRSVEVRLKCLTSKDVSLNAVSLTLLEPRTCEYVLRVESPMICEALQTADERGILV</sequence>
<evidence type="ECO:0000313" key="11">
    <source>
        <dbReference type="WBParaSite" id="nRc.2.0.1.t29150-RA"/>
    </source>
</evidence>
<name>A0A915JS69_ROMCU</name>
<dbReference type="InterPro" id="IPR012913">
    <property type="entry name" value="OS9-like_dom"/>
</dbReference>
<accession>A0A915JS69</accession>
<dbReference type="Proteomes" id="UP000887565">
    <property type="component" value="Unplaced"/>
</dbReference>
<evidence type="ECO:0000256" key="4">
    <source>
        <dbReference type="ARBA" id="ARBA00023157"/>
    </source>
</evidence>
<evidence type="ECO:0000256" key="5">
    <source>
        <dbReference type="ARBA" id="ARBA00037585"/>
    </source>
</evidence>
<evidence type="ECO:0000256" key="1">
    <source>
        <dbReference type="ARBA" id="ARBA00004240"/>
    </source>
</evidence>
<dbReference type="AlphaFoldDB" id="A0A915JS69"/>
<feature type="domain" description="MRH" evidence="9">
    <location>
        <begin position="1"/>
        <end position="88"/>
    </location>
</feature>
<comment type="function">
    <text evidence="5">Probable lectin that binds selectively to improperly folded lumenal proteins. May function in endoplasmic reticulum quality control and endoplasmic reticulum-associated degradation (ERAD) of both non-glycosylated proteins and glycoproteins.</text>
</comment>
<dbReference type="OMA" id="VTICEYE"/>
<dbReference type="SUPFAM" id="SSF50911">
    <property type="entry name" value="Mannose 6-phosphate receptor domain"/>
    <property type="match status" value="2"/>
</dbReference>
<dbReference type="GO" id="GO:0030970">
    <property type="term" value="P:retrograde protein transport, ER to cytosol"/>
    <property type="evidence" value="ECO:0007669"/>
    <property type="project" value="TreeGrafter"/>
</dbReference>
<dbReference type="Gene3D" id="2.70.130.10">
    <property type="entry name" value="Mannose-6-phosphate receptor binding domain"/>
    <property type="match status" value="2"/>
</dbReference>
<evidence type="ECO:0000256" key="3">
    <source>
        <dbReference type="ARBA" id="ARBA00022824"/>
    </source>
</evidence>
<protein>
    <recommendedName>
        <fullName evidence="6">Endoplasmic reticulum lectin 1</fullName>
    </recommendedName>
    <alternativeName>
        <fullName evidence="7">ER lectin</fullName>
    </alternativeName>
</protein>
<evidence type="ECO:0000256" key="6">
    <source>
        <dbReference type="ARBA" id="ARBA00041108"/>
    </source>
</evidence>
<keyword evidence="3" id="KW-0256">Endoplasmic reticulum</keyword>